<organism evidence="2 3">
    <name type="scientific">Bacteroides uniformis</name>
    <dbReference type="NCBI Taxonomy" id="820"/>
    <lineage>
        <taxon>Bacteria</taxon>
        <taxon>Pseudomonadati</taxon>
        <taxon>Bacteroidota</taxon>
        <taxon>Bacteroidia</taxon>
        <taxon>Bacteroidales</taxon>
        <taxon>Bacteroidaceae</taxon>
        <taxon>Bacteroides</taxon>
    </lineage>
</organism>
<evidence type="ECO:0000313" key="3">
    <source>
        <dbReference type="Proteomes" id="UP000462376"/>
    </source>
</evidence>
<proteinExistence type="predicted"/>
<gene>
    <name evidence="2" type="ORF">GAP47_00575</name>
</gene>
<dbReference type="Proteomes" id="UP000462376">
    <property type="component" value="Unassembled WGS sequence"/>
</dbReference>
<comment type="caution">
    <text evidence="2">The sequence shown here is derived from an EMBL/GenBank/DDBJ whole genome shotgun (WGS) entry which is preliminary data.</text>
</comment>
<evidence type="ECO:0000313" key="2">
    <source>
        <dbReference type="EMBL" id="KAB4241153.1"/>
    </source>
</evidence>
<dbReference type="EMBL" id="WCTL01000001">
    <property type="protein sequence ID" value="KAB4241153.1"/>
    <property type="molecule type" value="Genomic_DNA"/>
</dbReference>
<protein>
    <submittedName>
        <fullName evidence="2">Sigma-70 family RNA polymerase sigma factor</fullName>
    </submittedName>
</protein>
<dbReference type="AlphaFoldDB" id="A0A139KBT8"/>
<dbReference type="InterPro" id="IPR007737">
    <property type="entry name" value="Mga_HTH"/>
</dbReference>
<evidence type="ECO:0000259" key="1">
    <source>
        <dbReference type="Pfam" id="PF05043"/>
    </source>
</evidence>
<dbReference type="RefSeq" id="WP_005850300.1">
    <property type="nucleotide sequence ID" value="NZ_CAXTQO010000004.1"/>
</dbReference>
<feature type="domain" description="Mga helix-turn-helix" evidence="1">
    <location>
        <begin position="117"/>
        <end position="161"/>
    </location>
</feature>
<name>A0A139KBT8_BACUN</name>
<dbReference type="Pfam" id="PF05043">
    <property type="entry name" value="Mga"/>
    <property type="match status" value="1"/>
</dbReference>
<accession>A0A139KBT8</accession>
<sequence length="175" mass="21029">MKSNVLRFDYWFSFNYKRLRSILGWQLNEDVFHDTYLLLRKDLLFIDLPIIDFEPLFWGIYKRARLRNIAKENRYYRPNEIFFQLISMEEGLSVEELVEPDKLAKDILSFIKHKYPKNDYRLFKLKVYDTGCSYKDLSDYTGVSVSTIYRKINSINNAIRSNISFVNRYSCIAIV</sequence>
<reference evidence="2 3" key="1">
    <citation type="journal article" date="2019" name="Nat. Med.">
        <title>A library of human gut bacterial isolates paired with longitudinal multiomics data enables mechanistic microbiome research.</title>
        <authorList>
            <person name="Poyet M."/>
            <person name="Groussin M."/>
            <person name="Gibbons S.M."/>
            <person name="Avila-Pacheco J."/>
            <person name="Jiang X."/>
            <person name="Kearney S.M."/>
            <person name="Perrotta A.R."/>
            <person name="Berdy B."/>
            <person name="Zhao S."/>
            <person name="Lieberman T.D."/>
            <person name="Swanson P.K."/>
            <person name="Smith M."/>
            <person name="Roesemann S."/>
            <person name="Alexander J.E."/>
            <person name="Rich S.A."/>
            <person name="Livny J."/>
            <person name="Vlamakis H."/>
            <person name="Clish C."/>
            <person name="Bullock K."/>
            <person name="Deik A."/>
            <person name="Scott J."/>
            <person name="Pierce K.A."/>
            <person name="Xavier R.J."/>
            <person name="Alm E.J."/>
        </authorList>
    </citation>
    <scope>NUCLEOTIDE SEQUENCE [LARGE SCALE GENOMIC DNA]</scope>
    <source>
        <strain evidence="2 3">BIOML-A5</strain>
    </source>
</reference>